<feature type="transmembrane region" description="Helical" evidence="2">
    <location>
        <begin position="37"/>
        <end position="60"/>
    </location>
</feature>
<dbReference type="Gene3D" id="3.40.50.300">
    <property type="entry name" value="P-loop containing nucleotide triphosphate hydrolases"/>
    <property type="match status" value="1"/>
</dbReference>
<comment type="caution">
    <text evidence="4">The sequence shown here is derived from an EMBL/GenBank/DDBJ whole genome shotgun (WGS) entry which is preliminary data.</text>
</comment>
<keyword evidence="2" id="KW-1133">Transmembrane helix</keyword>
<dbReference type="PROSITE" id="PS50837">
    <property type="entry name" value="NACHT"/>
    <property type="match status" value="1"/>
</dbReference>
<dbReference type="Pfam" id="PF05729">
    <property type="entry name" value="NACHT"/>
    <property type="match status" value="1"/>
</dbReference>
<dbReference type="Gene3D" id="3.90.1580.10">
    <property type="entry name" value="paralog of FGE (formylglycine-generating enzyme)"/>
    <property type="match status" value="1"/>
</dbReference>
<feature type="region of interest" description="Disordered" evidence="1">
    <location>
        <begin position="619"/>
        <end position="640"/>
    </location>
</feature>
<sequence length="1057" mass="116312">MAGGGSKAAQAGVLGLALLVPAGVLVALRAQAAEHPALAVAIVLACEVLLAVVAFAGKVFTVLEGRWAERVADRVDLALRGRLTRFERQYLEYVRQTHRFTDLKGMATIGEQTPQLEEVFVDVGLRAVPPHRAGDGPLVGAARPVPRRLSIGDLLQKPEPVVLAVIGKPGTGKTTLLEHTAVRLARGGKDRPRNLPILLFLRDHVAAVVENPHRPLAERIRHCLSDLPDGEPPGWLEDQLSKGRCVVMLDGLDEVALAQDRKLIVSWVERQIARYPRNDWVLTSRPQGYESARLNRAQVLRVRRFTGEQISRFLHGWYQAVERISTGLDDEGVRLRASNAAEDLLRRLRNRPMLYDLAANPLLLTMIANVHKYRHALPGSRAELYAEICQVLLWRRQEEGKGLVTADTEVSGAKKEVVMRELAYRMMAEKTRDLPAERAESVLRPALERVGASGPAREFLAPIVMSGLLLEREAGLYCFAHQTFQEHLASAHIRDHGLTADLVRGVRDPWWRETTLLWAARTDPSEIVEACLEDRSVPAIALAFDCKDEAATLDPATRRRLDGFRQEALQSPRGTPLRRLMTAVTVTRHLREAVRLSDDTLICSRPVTNGIYRLFAEENPEHALPPSGPQDGEREQDEDATAVGMTAAAARAFLQWVNDLTSDSVLYRFPDQVQLEDPAARPVLEEGRTTWMSDADDIENPEPRLWVPEGVTHPWSTTVERTRARWEEESEAALLAGLEDLLERARAVAYHREVAAPARDHGTPSPRARGTVRRIRTAVLDGSAEPALREALESPLSPSEGRQRMFADSLSPLVALDPHRARVHVEGLGLDTGVLLGVPLTPQDLRVVLVHAVLAARFLRKEAHRAAVARRPGIGATCDHLLELLGCNGTDDYGALHALRSEGPASTFVSTHLVELAVRLRRDQSSAPGDFLSRLLTRWIWAAIGAGTDWIIVPPEKSADRVRSLTAAIELHGLREADAEKAATWRLLLGLTKALMAAERPSAAMTRIAVLAVASVAEFEAPSIAAEARAVAAAVTVLQDRTEGINPPNETLQLLRA</sequence>
<evidence type="ECO:0000256" key="2">
    <source>
        <dbReference type="SAM" id="Phobius"/>
    </source>
</evidence>
<dbReference type="CDD" id="cd01983">
    <property type="entry name" value="SIMIBI"/>
    <property type="match status" value="1"/>
</dbReference>
<protein>
    <recommendedName>
        <fullName evidence="3">NACHT domain-containing protein</fullName>
    </recommendedName>
</protein>
<dbReference type="InterPro" id="IPR007111">
    <property type="entry name" value="NACHT_NTPase"/>
</dbReference>
<organism evidence="4 5">
    <name type="scientific">Wenjunlia tyrosinilytica</name>
    <dbReference type="NCBI Taxonomy" id="1544741"/>
    <lineage>
        <taxon>Bacteria</taxon>
        <taxon>Bacillati</taxon>
        <taxon>Actinomycetota</taxon>
        <taxon>Actinomycetes</taxon>
        <taxon>Kitasatosporales</taxon>
        <taxon>Streptomycetaceae</taxon>
        <taxon>Wenjunlia</taxon>
    </lineage>
</organism>
<keyword evidence="2" id="KW-0812">Transmembrane</keyword>
<accession>A0A917ZS98</accession>
<reference evidence="4" key="2">
    <citation type="submission" date="2020-09" db="EMBL/GenBank/DDBJ databases">
        <authorList>
            <person name="Sun Q."/>
            <person name="Zhou Y."/>
        </authorList>
    </citation>
    <scope>NUCLEOTIDE SEQUENCE</scope>
    <source>
        <strain evidence="4">CGMCC 4.7201</strain>
    </source>
</reference>
<dbReference type="InterPro" id="IPR027417">
    <property type="entry name" value="P-loop_NTPase"/>
</dbReference>
<dbReference type="EMBL" id="BMMS01000013">
    <property type="protein sequence ID" value="GGO89458.1"/>
    <property type="molecule type" value="Genomic_DNA"/>
</dbReference>
<evidence type="ECO:0000259" key="3">
    <source>
        <dbReference type="PROSITE" id="PS50837"/>
    </source>
</evidence>
<dbReference type="Proteomes" id="UP000641932">
    <property type="component" value="Unassembled WGS sequence"/>
</dbReference>
<evidence type="ECO:0000313" key="4">
    <source>
        <dbReference type="EMBL" id="GGO89458.1"/>
    </source>
</evidence>
<keyword evidence="2" id="KW-0472">Membrane</keyword>
<dbReference type="PANTHER" id="PTHR46844">
    <property type="entry name" value="SLR5058 PROTEIN"/>
    <property type="match status" value="1"/>
</dbReference>
<dbReference type="AlphaFoldDB" id="A0A917ZS98"/>
<dbReference type="SUPFAM" id="SSF52540">
    <property type="entry name" value="P-loop containing nucleoside triphosphate hydrolases"/>
    <property type="match status" value="1"/>
</dbReference>
<dbReference type="InterPro" id="IPR042095">
    <property type="entry name" value="SUMF_sf"/>
</dbReference>
<keyword evidence="5" id="KW-1185">Reference proteome</keyword>
<dbReference type="RefSeq" id="WP_189132403.1">
    <property type="nucleotide sequence ID" value="NZ_BMMS01000013.1"/>
</dbReference>
<proteinExistence type="predicted"/>
<evidence type="ECO:0000256" key="1">
    <source>
        <dbReference type="SAM" id="MobiDB-lite"/>
    </source>
</evidence>
<name>A0A917ZS98_9ACTN</name>
<evidence type="ECO:0000313" key="5">
    <source>
        <dbReference type="Proteomes" id="UP000641932"/>
    </source>
</evidence>
<feature type="domain" description="NACHT" evidence="3">
    <location>
        <begin position="161"/>
        <end position="286"/>
    </location>
</feature>
<dbReference type="PANTHER" id="PTHR46844:SF1">
    <property type="entry name" value="SLR5058 PROTEIN"/>
    <property type="match status" value="1"/>
</dbReference>
<reference evidence="4" key="1">
    <citation type="journal article" date="2014" name="Int. J. Syst. Evol. Microbiol.">
        <title>Complete genome sequence of Corynebacterium casei LMG S-19264T (=DSM 44701T), isolated from a smear-ripened cheese.</title>
        <authorList>
            <consortium name="US DOE Joint Genome Institute (JGI-PGF)"/>
            <person name="Walter F."/>
            <person name="Albersmeier A."/>
            <person name="Kalinowski J."/>
            <person name="Ruckert C."/>
        </authorList>
    </citation>
    <scope>NUCLEOTIDE SEQUENCE</scope>
    <source>
        <strain evidence="4">CGMCC 4.7201</strain>
    </source>
</reference>
<gene>
    <name evidence="4" type="ORF">GCM10012280_32650</name>
</gene>